<organism evidence="7 8">
    <name type="scientific">Pseudocercospora fijiensis (strain CIRAD86)</name>
    <name type="common">Black leaf streak disease fungus</name>
    <name type="synonym">Mycosphaerella fijiensis</name>
    <dbReference type="NCBI Taxonomy" id="383855"/>
    <lineage>
        <taxon>Eukaryota</taxon>
        <taxon>Fungi</taxon>
        <taxon>Dikarya</taxon>
        <taxon>Ascomycota</taxon>
        <taxon>Pezizomycotina</taxon>
        <taxon>Dothideomycetes</taxon>
        <taxon>Dothideomycetidae</taxon>
        <taxon>Mycosphaerellales</taxon>
        <taxon>Mycosphaerellaceae</taxon>
        <taxon>Pseudocercospora</taxon>
    </lineage>
</organism>
<sequence length="562" mass="63508">MRTRFKYYKRMDSILASGDINEYVKSLDCLNQYRQTARRSNSGKTKERFVASHRIIDHAMQDTDYLMHMLPIDSVHPVLSCAFNPDVLSSWDDFPAFECDPSHFATGGPAPSYDKERQTSPTGQEKSGGATSHEDRVPFAWSPSARRLAEPAETCYATYEKLKSGLMQELRVEDHLVLAPLRSFPDPAVVNIFTSRFTKCFLPQAPATHVPTFNFNAELPQHLLVTIISIGVTYCRRKNAKHLATVLQDRARCRLQLSIEADNTMLRSPHTVYAAALICYAGIWCGNKRAHELAEAMRSSVVTWLRWIAVTTERIEDDGLLDACHSWAQEDSCEVEGVFPVVLKGEWSLGDEAGNSDKWVDVETRAEGECVEVRIWVDVHPWLGAAENNYVAVYRDLPVVDAEGRKLDRNSCRDKEVGVYHGWRTTPRGRIDIEWTFNENDGTGNEICTSPPESQGAGWRRSQRSESRMRNVDTAADRDVRRGLPDHASYDRGWLPAFWGRTQEGKHMGSIGHHLVIIGLHSKLNFCEPAECIASHEVDDWYDTHHDARNFVVSVVDLAKSG</sequence>
<dbReference type="EMBL" id="KB446557">
    <property type="protein sequence ID" value="EME84746.1"/>
    <property type="molecule type" value="Genomic_DNA"/>
</dbReference>
<evidence type="ECO:0000256" key="5">
    <source>
        <dbReference type="ARBA" id="ARBA00023242"/>
    </source>
</evidence>
<feature type="compositionally biased region" description="Basic and acidic residues" evidence="6">
    <location>
        <begin position="463"/>
        <end position="475"/>
    </location>
</feature>
<accession>M3AJM1</accession>
<dbReference type="Proteomes" id="UP000016932">
    <property type="component" value="Unassembled WGS sequence"/>
</dbReference>
<evidence type="ECO:0000256" key="2">
    <source>
        <dbReference type="ARBA" id="ARBA00022833"/>
    </source>
</evidence>
<gene>
    <name evidence="7" type="ORF">MYCFIDRAFT_173677</name>
</gene>
<name>M3AJM1_PSEFD</name>
<reference evidence="7 8" key="1">
    <citation type="journal article" date="2012" name="PLoS Pathog.">
        <title>Diverse lifestyles and strategies of plant pathogenesis encoded in the genomes of eighteen Dothideomycetes fungi.</title>
        <authorList>
            <person name="Ohm R.A."/>
            <person name="Feau N."/>
            <person name="Henrissat B."/>
            <person name="Schoch C.L."/>
            <person name="Horwitz B.A."/>
            <person name="Barry K.W."/>
            <person name="Condon B.J."/>
            <person name="Copeland A.C."/>
            <person name="Dhillon B."/>
            <person name="Glaser F."/>
            <person name="Hesse C.N."/>
            <person name="Kosti I."/>
            <person name="LaButti K."/>
            <person name="Lindquist E.A."/>
            <person name="Lucas S."/>
            <person name="Salamov A.A."/>
            <person name="Bradshaw R.E."/>
            <person name="Ciuffetti L."/>
            <person name="Hamelin R.C."/>
            <person name="Kema G.H.J."/>
            <person name="Lawrence C."/>
            <person name="Scott J.A."/>
            <person name="Spatafora J.W."/>
            <person name="Turgeon B.G."/>
            <person name="de Wit P.J.G.M."/>
            <person name="Zhong S."/>
            <person name="Goodwin S.B."/>
            <person name="Grigoriev I.V."/>
        </authorList>
    </citation>
    <scope>NUCLEOTIDE SEQUENCE [LARGE SCALE GENOMIC DNA]</scope>
    <source>
        <strain evidence="7 8">CIRAD86</strain>
    </source>
</reference>
<evidence type="ECO:0000256" key="6">
    <source>
        <dbReference type="SAM" id="MobiDB-lite"/>
    </source>
</evidence>
<dbReference type="OrthoDB" id="3945418at2759"/>
<keyword evidence="3" id="KW-0805">Transcription regulation</keyword>
<evidence type="ECO:0000313" key="7">
    <source>
        <dbReference type="EMBL" id="EME84746.1"/>
    </source>
</evidence>
<dbReference type="PANTHER" id="PTHR47660:SF2">
    <property type="entry name" value="TRANSCRIPTION FACTOR WITH C2H2 AND ZN(2)-CYS(6) DNA BINDING DOMAIN (EUROFUNG)"/>
    <property type="match status" value="1"/>
</dbReference>
<proteinExistence type="predicted"/>
<evidence type="ECO:0008006" key="9">
    <source>
        <dbReference type="Google" id="ProtNLM"/>
    </source>
</evidence>
<dbReference type="HOGENOM" id="CLU_484945_0_0_1"/>
<evidence type="ECO:0000256" key="4">
    <source>
        <dbReference type="ARBA" id="ARBA00023163"/>
    </source>
</evidence>
<feature type="region of interest" description="Disordered" evidence="6">
    <location>
        <begin position="442"/>
        <end position="475"/>
    </location>
</feature>
<dbReference type="KEGG" id="pfj:MYCFIDRAFT_173677"/>
<protein>
    <recommendedName>
        <fullName evidence="9">Transcription factor domain-containing protein</fullName>
    </recommendedName>
</protein>
<dbReference type="GO" id="GO:0046872">
    <property type="term" value="F:metal ion binding"/>
    <property type="evidence" value="ECO:0007669"/>
    <property type="project" value="UniProtKB-KW"/>
</dbReference>
<dbReference type="VEuPathDB" id="FungiDB:MYCFIDRAFT_173677"/>
<keyword evidence="8" id="KW-1185">Reference proteome</keyword>
<evidence type="ECO:0000256" key="1">
    <source>
        <dbReference type="ARBA" id="ARBA00022723"/>
    </source>
</evidence>
<keyword evidence="4" id="KW-0804">Transcription</keyword>
<keyword evidence="2" id="KW-0862">Zinc</keyword>
<keyword evidence="1" id="KW-0479">Metal-binding</keyword>
<feature type="compositionally biased region" description="Polar residues" evidence="6">
    <location>
        <begin position="442"/>
        <end position="453"/>
    </location>
</feature>
<dbReference type="RefSeq" id="XP_007925347.1">
    <property type="nucleotide sequence ID" value="XM_007927156.1"/>
</dbReference>
<evidence type="ECO:0000256" key="3">
    <source>
        <dbReference type="ARBA" id="ARBA00023015"/>
    </source>
</evidence>
<dbReference type="GeneID" id="19333033"/>
<feature type="region of interest" description="Disordered" evidence="6">
    <location>
        <begin position="107"/>
        <end position="136"/>
    </location>
</feature>
<evidence type="ECO:0000313" key="8">
    <source>
        <dbReference type="Proteomes" id="UP000016932"/>
    </source>
</evidence>
<dbReference type="AlphaFoldDB" id="M3AJM1"/>
<dbReference type="PANTHER" id="PTHR47660">
    <property type="entry name" value="TRANSCRIPTION FACTOR WITH C2H2 AND ZN(2)-CYS(6) DNA BINDING DOMAIN (EUROFUNG)-RELATED-RELATED"/>
    <property type="match status" value="1"/>
</dbReference>
<keyword evidence="5" id="KW-0539">Nucleus</keyword>